<gene>
    <name evidence="5" type="ORF">FYK55_13040</name>
</gene>
<name>A0A5M6D6M5_9BACT</name>
<dbReference type="PANTHER" id="PTHR11475:SF4">
    <property type="entry name" value="CHORION PEROXIDASE"/>
    <property type="match status" value="1"/>
</dbReference>
<dbReference type="InterPro" id="IPR019791">
    <property type="entry name" value="Haem_peroxidase_animal"/>
</dbReference>
<keyword evidence="6" id="KW-1185">Reference proteome</keyword>
<keyword evidence="2" id="KW-0964">Secreted</keyword>
<dbReference type="SUPFAM" id="SSF48113">
    <property type="entry name" value="Heme-dependent peroxidases"/>
    <property type="match status" value="1"/>
</dbReference>
<dbReference type="GO" id="GO:0000272">
    <property type="term" value="P:polysaccharide catabolic process"/>
    <property type="evidence" value="ECO:0007669"/>
    <property type="project" value="InterPro"/>
</dbReference>
<dbReference type="Proteomes" id="UP000324479">
    <property type="component" value="Unassembled WGS sequence"/>
</dbReference>
<dbReference type="CDD" id="cd09822">
    <property type="entry name" value="peroxinectin_like_bacterial"/>
    <property type="match status" value="1"/>
</dbReference>
<organism evidence="5 6">
    <name type="scientific">Roseiconus nitratireducens</name>
    <dbReference type="NCBI Taxonomy" id="2605748"/>
    <lineage>
        <taxon>Bacteria</taxon>
        <taxon>Pseudomonadati</taxon>
        <taxon>Planctomycetota</taxon>
        <taxon>Planctomycetia</taxon>
        <taxon>Pirellulales</taxon>
        <taxon>Pirellulaceae</taxon>
        <taxon>Roseiconus</taxon>
    </lineage>
</organism>
<evidence type="ECO:0000256" key="4">
    <source>
        <dbReference type="SAM" id="MobiDB-lite"/>
    </source>
</evidence>
<protein>
    <submittedName>
        <fullName evidence="5">DUF1416 domain-containing protein</fullName>
    </submittedName>
</protein>
<comment type="caution">
    <text evidence="5">The sequence shown here is derived from an EMBL/GenBank/DDBJ whole genome shotgun (WGS) entry which is preliminary data.</text>
</comment>
<dbReference type="PRINTS" id="PR00457">
    <property type="entry name" value="ANPEROXIDASE"/>
</dbReference>
<dbReference type="Gene3D" id="1.10.640.10">
    <property type="entry name" value="Haem peroxidase domain superfamily, animal type"/>
    <property type="match status" value="1"/>
</dbReference>
<comment type="subcellular location">
    <subcellularLocation>
        <location evidence="1">Secreted</location>
    </subcellularLocation>
</comment>
<dbReference type="Pfam" id="PF03098">
    <property type="entry name" value="An_peroxidase"/>
    <property type="match status" value="1"/>
</dbReference>
<evidence type="ECO:0000313" key="5">
    <source>
        <dbReference type="EMBL" id="KAA5543197.1"/>
    </source>
</evidence>
<dbReference type="InterPro" id="IPR013783">
    <property type="entry name" value="Ig-like_fold"/>
</dbReference>
<dbReference type="PROSITE" id="PS50292">
    <property type="entry name" value="PEROXIDASE_3"/>
    <property type="match status" value="1"/>
</dbReference>
<dbReference type="GO" id="GO:0005576">
    <property type="term" value="C:extracellular region"/>
    <property type="evidence" value="ECO:0007669"/>
    <property type="project" value="UniProtKB-SubCell"/>
</dbReference>
<dbReference type="GO" id="GO:0004601">
    <property type="term" value="F:peroxidase activity"/>
    <property type="evidence" value="ECO:0007669"/>
    <property type="project" value="InterPro"/>
</dbReference>
<dbReference type="GO" id="GO:0004553">
    <property type="term" value="F:hydrolase activity, hydrolyzing O-glycosyl compounds"/>
    <property type="evidence" value="ECO:0007669"/>
    <property type="project" value="InterPro"/>
</dbReference>
<dbReference type="GO" id="GO:0020037">
    <property type="term" value="F:heme binding"/>
    <property type="evidence" value="ECO:0007669"/>
    <property type="project" value="InterPro"/>
</dbReference>
<dbReference type="InterPro" id="IPR010255">
    <property type="entry name" value="Haem_peroxidase_sf"/>
</dbReference>
<keyword evidence="3" id="KW-0325">Glycoprotein</keyword>
<dbReference type="SUPFAM" id="SSF49478">
    <property type="entry name" value="Cna protein B-type domain"/>
    <property type="match status" value="1"/>
</dbReference>
<dbReference type="AlphaFoldDB" id="A0A5M6D6M5"/>
<evidence type="ECO:0000256" key="1">
    <source>
        <dbReference type="ARBA" id="ARBA00004613"/>
    </source>
</evidence>
<evidence type="ECO:0000256" key="3">
    <source>
        <dbReference type="ARBA" id="ARBA00023180"/>
    </source>
</evidence>
<feature type="compositionally biased region" description="Polar residues" evidence="4">
    <location>
        <begin position="193"/>
        <end position="204"/>
    </location>
</feature>
<dbReference type="Pfam" id="PF00404">
    <property type="entry name" value="Dockerin_1"/>
    <property type="match status" value="1"/>
</dbReference>
<sequence length="739" mass="80790">MKFFESHSVVRIGSGSGRLFRRWRVSASRPSVTRPRGRRLRGERLESRQLLAADVDALRHNPFESEDVNDDGHVSAIDALALINAIDRGGDASMFTDVNNDGRQTLSDILCVINRLARDQNRAAGLAMPDDGAQRLPKMPSEVRSIDGTGNHLVHTDWGSAGQPLLRVAPSAYGDGVSSPAGQSRPGPRVISNRMSDSQGVETPSQRGLSAMLYVWGQFIDHDIDLTEPPEDGEPFDIKVPAGDPHFDPEGLGDAVIPLTRSRFDPSTGTSPSNPRQQINQITSYLDASMVYGSDLETANRLRSFEGGRLKVREGGLLPVDDAGMVVAGDVRASENVSLTAIQTLFVREHNRLADQISGTDDSLSDEQIYQRARALVIAEVQAITYNEFLPALLGDAGLKPYVGYDPSVDPSVATEFSTAAFRFGHSTLNERLKFFDNDGRSMADDVELAEAFFRPSMLDQMGIDSLLKFNASTRSQEIDLKVVDGLRNFLFGPPGAGGMDLVAMNIQRGRDHGLADYNATRRAYGLPQVDDFAQITSDSATSQALEELYGTVDDIDLWVGLLAEDHRRDASVGELAGVIIADQFQRLRDGDRMYYETIFKGADLRDLQRTTLADVIERNSDVAGIQDNVFFMLVEIRGKVTLARGADSQSSILTDSALSGAALRDGRAGVPDMMVELLDNRGERVDATVTDHRGEYRFWSIPETGDYQVRLAATGATIDMLVSSGDLRLSKLDFEIPS</sequence>
<dbReference type="InterPro" id="IPR002105">
    <property type="entry name" value="Dockerin_1_rpt"/>
</dbReference>
<evidence type="ECO:0000256" key="2">
    <source>
        <dbReference type="ARBA" id="ARBA00022525"/>
    </source>
</evidence>
<feature type="region of interest" description="Disordered" evidence="4">
    <location>
        <begin position="171"/>
        <end position="204"/>
    </location>
</feature>
<dbReference type="EMBL" id="VWOX01000006">
    <property type="protein sequence ID" value="KAA5543197.1"/>
    <property type="molecule type" value="Genomic_DNA"/>
</dbReference>
<dbReference type="RefSeq" id="WP_150076863.1">
    <property type="nucleotide sequence ID" value="NZ_VWOX01000006.1"/>
</dbReference>
<evidence type="ECO:0000313" key="6">
    <source>
        <dbReference type="Proteomes" id="UP000324479"/>
    </source>
</evidence>
<dbReference type="Gene3D" id="2.60.40.10">
    <property type="entry name" value="Immunoglobulins"/>
    <property type="match status" value="1"/>
</dbReference>
<dbReference type="GO" id="GO:0006979">
    <property type="term" value="P:response to oxidative stress"/>
    <property type="evidence" value="ECO:0007669"/>
    <property type="project" value="InterPro"/>
</dbReference>
<dbReference type="SUPFAM" id="SSF63446">
    <property type="entry name" value="Type I dockerin domain"/>
    <property type="match status" value="1"/>
</dbReference>
<dbReference type="InterPro" id="IPR037120">
    <property type="entry name" value="Haem_peroxidase_sf_animal"/>
</dbReference>
<reference evidence="5 6" key="1">
    <citation type="submission" date="2019-08" db="EMBL/GenBank/DDBJ databases">
        <authorList>
            <person name="Dhanesh K."/>
            <person name="Kumar G."/>
            <person name="Sasikala C."/>
            <person name="Venkata Ramana C."/>
        </authorList>
    </citation>
    <scope>NUCLEOTIDE SEQUENCE [LARGE SCALE GENOMIC DNA]</scope>
    <source>
        <strain evidence="5 6">JC645</strain>
    </source>
</reference>
<dbReference type="InterPro" id="IPR036439">
    <property type="entry name" value="Dockerin_dom_sf"/>
</dbReference>
<accession>A0A5M6D6M5</accession>
<proteinExistence type="predicted"/>
<dbReference type="PANTHER" id="PTHR11475">
    <property type="entry name" value="OXIDASE/PEROXIDASE"/>
    <property type="match status" value="1"/>
</dbReference>